<keyword evidence="4" id="KW-0949">S-adenosyl-L-methionine</keyword>
<evidence type="ECO:0000259" key="7">
    <source>
        <dbReference type="Pfam" id="PF07669"/>
    </source>
</evidence>
<gene>
    <name evidence="9" type="ORF">FHR37_004228</name>
    <name evidence="10" type="ORF">SAMN05421678_11811</name>
</gene>
<evidence type="ECO:0000256" key="6">
    <source>
        <dbReference type="SAM" id="Coils"/>
    </source>
</evidence>
<name>A0A1I3A2P4_9ACTN</name>
<dbReference type="GO" id="GO:0006304">
    <property type="term" value="P:DNA modification"/>
    <property type="evidence" value="ECO:0007669"/>
    <property type="project" value="InterPro"/>
</dbReference>
<dbReference type="Proteomes" id="UP000199052">
    <property type="component" value="Unassembled WGS sequence"/>
</dbReference>
<dbReference type="Proteomes" id="UP000533017">
    <property type="component" value="Unassembled WGS sequence"/>
</dbReference>
<dbReference type="InterPro" id="IPR050953">
    <property type="entry name" value="N4_N6_ade-DNA_methylase"/>
</dbReference>
<evidence type="ECO:0000313" key="11">
    <source>
        <dbReference type="Proteomes" id="UP000199052"/>
    </source>
</evidence>
<dbReference type="InterPro" id="IPR002052">
    <property type="entry name" value="DNA_methylase_N6_adenine_CS"/>
</dbReference>
<dbReference type="PRINTS" id="PR00507">
    <property type="entry name" value="N12N6MTFRASE"/>
</dbReference>
<dbReference type="InterPro" id="IPR029063">
    <property type="entry name" value="SAM-dependent_MTases_sf"/>
</dbReference>
<evidence type="ECO:0000256" key="4">
    <source>
        <dbReference type="ARBA" id="ARBA00022691"/>
    </source>
</evidence>
<keyword evidence="3" id="KW-0808">Transferase</keyword>
<dbReference type="PROSITE" id="PS00092">
    <property type="entry name" value="N6_MTASE"/>
    <property type="match status" value="1"/>
</dbReference>
<dbReference type="InterPro" id="IPR011639">
    <property type="entry name" value="MethylTrfase_TaqI-like_dom"/>
</dbReference>
<keyword evidence="6" id="KW-0175">Coiled coil</keyword>
<dbReference type="EMBL" id="FOOI01000018">
    <property type="protein sequence ID" value="SFH44363.1"/>
    <property type="molecule type" value="Genomic_DNA"/>
</dbReference>
<reference evidence="10 11" key="1">
    <citation type="submission" date="2016-10" db="EMBL/GenBank/DDBJ databases">
        <authorList>
            <person name="de Groot N.N."/>
        </authorList>
    </citation>
    <scope>NUCLEOTIDE SEQUENCE [LARGE SCALE GENOMIC DNA]</scope>
    <source>
        <strain evidence="10 11">CPCC 202808</strain>
    </source>
</reference>
<dbReference type="EC" id="2.1.1.72" evidence="1"/>
<feature type="coiled-coil region" evidence="6">
    <location>
        <begin position="1"/>
        <end position="28"/>
    </location>
</feature>
<dbReference type="RefSeq" id="WP_092888157.1">
    <property type="nucleotide sequence ID" value="NZ_FOOI01000018.1"/>
</dbReference>
<accession>A0A1I3A2P4</accession>
<feature type="domain" description="Type II methyltransferase M.TaqI-like" evidence="7">
    <location>
        <begin position="271"/>
        <end position="434"/>
    </location>
</feature>
<evidence type="ECO:0000313" key="9">
    <source>
        <dbReference type="EMBL" id="NYH85377.1"/>
    </source>
</evidence>
<dbReference type="Gene3D" id="3.40.50.150">
    <property type="entry name" value="Vaccinia Virus protein VP39"/>
    <property type="match status" value="1"/>
</dbReference>
<feature type="domain" description="DUF7008" evidence="8">
    <location>
        <begin position="815"/>
        <end position="1178"/>
    </location>
</feature>
<comment type="catalytic activity">
    <reaction evidence="5">
        <text>a 2'-deoxyadenosine in DNA + S-adenosyl-L-methionine = an N(6)-methyl-2'-deoxyadenosine in DNA + S-adenosyl-L-homocysteine + H(+)</text>
        <dbReference type="Rhea" id="RHEA:15197"/>
        <dbReference type="Rhea" id="RHEA-COMP:12418"/>
        <dbReference type="Rhea" id="RHEA-COMP:12419"/>
        <dbReference type="ChEBI" id="CHEBI:15378"/>
        <dbReference type="ChEBI" id="CHEBI:57856"/>
        <dbReference type="ChEBI" id="CHEBI:59789"/>
        <dbReference type="ChEBI" id="CHEBI:90615"/>
        <dbReference type="ChEBI" id="CHEBI:90616"/>
        <dbReference type="EC" id="2.1.1.72"/>
    </reaction>
</comment>
<protein>
    <recommendedName>
        <fullName evidence="1">site-specific DNA-methyltransferase (adenine-specific)</fullName>
        <ecNumber evidence="1">2.1.1.72</ecNumber>
    </recommendedName>
</protein>
<dbReference type="GO" id="GO:0032259">
    <property type="term" value="P:methylation"/>
    <property type="evidence" value="ECO:0007669"/>
    <property type="project" value="UniProtKB-KW"/>
</dbReference>
<evidence type="ECO:0000256" key="5">
    <source>
        <dbReference type="ARBA" id="ARBA00047942"/>
    </source>
</evidence>
<organism evidence="10 11">
    <name type="scientific">Actinopolymorpha cephalotaxi</name>
    <dbReference type="NCBI Taxonomy" id="504797"/>
    <lineage>
        <taxon>Bacteria</taxon>
        <taxon>Bacillati</taxon>
        <taxon>Actinomycetota</taxon>
        <taxon>Actinomycetes</taxon>
        <taxon>Propionibacteriales</taxon>
        <taxon>Actinopolymorphaceae</taxon>
        <taxon>Actinopolymorpha</taxon>
    </lineage>
</organism>
<dbReference type="GO" id="GO:0009007">
    <property type="term" value="F:site-specific DNA-methyltransferase (adenine-specific) activity"/>
    <property type="evidence" value="ECO:0007669"/>
    <property type="project" value="UniProtKB-EC"/>
</dbReference>
<evidence type="ECO:0000313" key="12">
    <source>
        <dbReference type="Proteomes" id="UP000533017"/>
    </source>
</evidence>
<dbReference type="AlphaFoldDB" id="A0A1I3A2P4"/>
<sequence length="1181" mass="133079">MIDARRLLADLQRQVRSIEADLLRLAESDGSAANRLEKRYEAAVKGNRTGLPFETWRGQQLTQVAAGWVLACVFARFCEDNRLLEQAMLAGPGERLAEARERQDAYFREYSSHSDLDYLRAAINRLEDSEVTRALVERQNPLHVMDPSPDMATALLDFWRRIDPETGLLLHDFTDPSLSTRFLGDLYQDLSEQARKDYALLQTPEFVEEFILDRTLDPAIEEFGLADVRLIDPACGSGHFLLGAFARLLRRWQHLEPGADVRVHVERVLRQVNGVDINPYAAAIARFRLLVAALTACGIDRLKDAPAWRVRVAIGDSLLFGTRNGQAAIAGVTEAAMAGQSGEGEFVYEYEDAAELEEILGDRYHAVVANPPYITVKDPLLNKLYRQAWSACAGKYALSVPFAQRLFDLAVPGGFTGQITSNSFMKREFGRKLIEEFFPTIDLTLVIDTSGAYIPGHGTPTVILFGRQRPPVVETVRAVLGIRGEPKAPPQPATGLVWSSIVDNFEVAGLQTAYVSVADISNSTLYTYPWSLSGGGAGELLAHIDSTERETLDSEIAYSGFVAITAEDDVFLADDIRGLSRPFQVPVRAMVLGDEERDWGRLGGTVATWPYGADLYPLSGIGAEPIIRRCWPYRTTLLNRKRFGRVVSSIKGFVWYEYGELYREKLQWPLTLSWAEVATHNHFVLDRERRIFKQTAPVIKLPVESSEEQYLELLGLLNSSTACFWLKQVSHNKGVGGIGGGIGDEEWEPRYAFNSTKVSKFPLPDGAPLGRATRMDSLAQELHATTPEAVAEKGVPDWEVLSAAQAEWLRIRAEMISAQEELDWEVYGLYGLLGDDTNDLVGNDVTKPQLKLGQRAFEIALARKMAAGEVETQWFTRHGSTPITELPDHWPADYRALVERRLEKIADDPYLHLIERPECKRRWATRSWEDMESDALRGWLQDRLEDRALWFRPEPTLRSAAQLADELRTDEDFVSVAQLYARDLDLLDVVRDLVRDQHVPGTSAWRYTDSGMRIRKAWEQTWVLQRREDAGERVGKIAVPPKYKQGDFRSATYWRNRGKLDVPKERFTSYPEASRDGTLLLGWAGFDHLQQAQALVAYVTERQELDAWGAEQLVPLLAALAELLPWIRQWHPDVDPEFGQAPADAYEGYLDQVLLQLGLTRDDLTAWRPPAPTRGRRRKTT</sequence>
<dbReference type="InterPro" id="IPR054277">
    <property type="entry name" value="DUF7008"/>
</dbReference>
<proteinExistence type="predicted"/>
<dbReference type="PANTHER" id="PTHR33841:SF1">
    <property type="entry name" value="DNA METHYLTRANSFERASE A"/>
    <property type="match status" value="1"/>
</dbReference>
<dbReference type="NCBIfam" id="NF033451">
    <property type="entry name" value="BREX_2_MTaseX"/>
    <property type="match status" value="1"/>
</dbReference>
<dbReference type="Pfam" id="PF07669">
    <property type="entry name" value="Eco57I"/>
    <property type="match status" value="1"/>
</dbReference>
<evidence type="ECO:0000256" key="3">
    <source>
        <dbReference type="ARBA" id="ARBA00022679"/>
    </source>
</evidence>
<dbReference type="SUPFAM" id="SSF53335">
    <property type="entry name" value="S-adenosyl-L-methionine-dependent methyltransferases"/>
    <property type="match status" value="1"/>
</dbReference>
<dbReference type="OrthoDB" id="4280289at2"/>
<dbReference type="STRING" id="504797.SAMN05421678_11811"/>
<keyword evidence="2 10" id="KW-0489">Methyltransferase</keyword>
<evidence type="ECO:0000313" key="10">
    <source>
        <dbReference type="EMBL" id="SFH44363.1"/>
    </source>
</evidence>
<dbReference type="PANTHER" id="PTHR33841">
    <property type="entry name" value="DNA METHYLTRANSFERASE YEEA-RELATED"/>
    <property type="match status" value="1"/>
</dbReference>
<evidence type="ECO:0000256" key="2">
    <source>
        <dbReference type="ARBA" id="ARBA00022603"/>
    </source>
</evidence>
<dbReference type="Pfam" id="PF22654">
    <property type="entry name" value="DUF7008"/>
    <property type="match status" value="1"/>
</dbReference>
<evidence type="ECO:0000256" key="1">
    <source>
        <dbReference type="ARBA" id="ARBA00011900"/>
    </source>
</evidence>
<dbReference type="GO" id="GO:0003676">
    <property type="term" value="F:nucleic acid binding"/>
    <property type="evidence" value="ECO:0007669"/>
    <property type="project" value="InterPro"/>
</dbReference>
<reference evidence="9 12" key="2">
    <citation type="submission" date="2020-07" db="EMBL/GenBank/DDBJ databases">
        <title>Sequencing the genomes of 1000 actinobacteria strains.</title>
        <authorList>
            <person name="Klenk H.-P."/>
        </authorList>
    </citation>
    <scope>NUCLEOTIDE SEQUENCE [LARGE SCALE GENOMIC DNA]</scope>
    <source>
        <strain evidence="9 12">DSM 45117</strain>
    </source>
</reference>
<keyword evidence="12" id="KW-1185">Reference proteome</keyword>
<evidence type="ECO:0000259" key="8">
    <source>
        <dbReference type="Pfam" id="PF22654"/>
    </source>
</evidence>
<dbReference type="EMBL" id="JACBZA010000001">
    <property type="protein sequence ID" value="NYH85377.1"/>
    <property type="molecule type" value="Genomic_DNA"/>
</dbReference>